<dbReference type="GO" id="GO:0005886">
    <property type="term" value="C:plasma membrane"/>
    <property type="evidence" value="ECO:0007669"/>
    <property type="project" value="UniProtKB-SubCell"/>
</dbReference>
<keyword evidence="7 19" id="KW-1003">Cell membrane</keyword>
<feature type="transmembrane region" description="Helical" evidence="19">
    <location>
        <begin position="30"/>
        <end position="50"/>
    </location>
</feature>
<comment type="cofactor">
    <cofactor evidence="1 19">
        <name>Mg(2+)</name>
        <dbReference type="ChEBI" id="CHEBI:18420"/>
    </cofactor>
</comment>
<dbReference type="Proteomes" id="UP000178449">
    <property type="component" value="Unassembled WGS sequence"/>
</dbReference>
<keyword evidence="11 19" id="KW-0460">Magnesium</keyword>
<comment type="subcellular location">
    <subcellularLocation>
        <location evidence="2 19">Cell membrane</location>
        <topology evidence="2 19">Multi-pass membrane protein</topology>
    </subcellularLocation>
</comment>
<dbReference type="GO" id="GO:0008818">
    <property type="term" value="F:cobalamin 5'-phosphate synthase activity"/>
    <property type="evidence" value="ECO:0007669"/>
    <property type="project" value="UniProtKB-UniRule"/>
</dbReference>
<dbReference type="NCBIfam" id="TIGR00317">
    <property type="entry name" value="cobS"/>
    <property type="match status" value="1"/>
</dbReference>
<comment type="similarity">
    <text evidence="4 19">Belongs to the CobS family.</text>
</comment>
<dbReference type="Pfam" id="PF02654">
    <property type="entry name" value="CobS"/>
    <property type="match status" value="1"/>
</dbReference>
<evidence type="ECO:0000256" key="6">
    <source>
        <dbReference type="ARBA" id="ARBA00015850"/>
    </source>
</evidence>
<comment type="function">
    <text evidence="14 19">Joins adenosylcobinamide-GDP and alpha-ribazole to generate adenosylcobalamin (Ado-cobalamin). Also synthesizes adenosylcobalamin 5'-phosphate from adenosylcobinamide-GDP and alpha-ribazole 5'-phosphate.</text>
</comment>
<evidence type="ECO:0000256" key="12">
    <source>
        <dbReference type="ARBA" id="ARBA00022989"/>
    </source>
</evidence>
<dbReference type="GO" id="GO:0051073">
    <property type="term" value="F:adenosylcobinamide-GDP ribazoletransferase activity"/>
    <property type="evidence" value="ECO:0007669"/>
    <property type="project" value="UniProtKB-UniRule"/>
</dbReference>
<proteinExistence type="inferred from homology"/>
<comment type="pathway">
    <text evidence="3 19">Cofactor biosynthesis; adenosylcobalamin biosynthesis; adenosylcobalamin from cob(II)yrinate a,c-diamide: step 7/7.</text>
</comment>
<feature type="transmembrane region" description="Helical" evidence="19">
    <location>
        <begin position="135"/>
        <end position="156"/>
    </location>
</feature>
<evidence type="ECO:0000256" key="1">
    <source>
        <dbReference type="ARBA" id="ARBA00001946"/>
    </source>
</evidence>
<keyword evidence="10 19" id="KW-0812">Transmembrane</keyword>
<keyword evidence="12 19" id="KW-1133">Transmembrane helix</keyword>
<keyword evidence="13 19" id="KW-0472">Membrane</keyword>
<feature type="transmembrane region" description="Helical" evidence="19">
    <location>
        <begin position="106"/>
        <end position="129"/>
    </location>
</feature>
<evidence type="ECO:0000256" key="18">
    <source>
        <dbReference type="ARBA" id="ARBA00049504"/>
    </source>
</evidence>
<feature type="transmembrane region" description="Helical" evidence="19">
    <location>
        <begin position="225"/>
        <end position="242"/>
    </location>
</feature>
<evidence type="ECO:0000256" key="2">
    <source>
        <dbReference type="ARBA" id="ARBA00004651"/>
    </source>
</evidence>
<evidence type="ECO:0000256" key="19">
    <source>
        <dbReference type="HAMAP-Rule" id="MF_00719"/>
    </source>
</evidence>
<dbReference type="PANTHER" id="PTHR34148">
    <property type="entry name" value="ADENOSYLCOBINAMIDE-GDP RIBAZOLETRANSFERASE"/>
    <property type="match status" value="1"/>
</dbReference>
<evidence type="ECO:0000256" key="14">
    <source>
        <dbReference type="ARBA" id="ARBA00025228"/>
    </source>
</evidence>
<evidence type="ECO:0000313" key="21">
    <source>
        <dbReference type="Proteomes" id="UP000178449"/>
    </source>
</evidence>
<dbReference type="PANTHER" id="PTHR34148:SF1">
    <property type="entry name" value="ADENOSYLCOBINAMIDE-GDP RIBAZOLETRANSFERASE"/>
    <property type="match status" value="1"/>
</dbReference>
<feature type="transmembrane region" description="Helical" evidence="19">
    <location>
        <begin position="177"/>
        <end position="205"/>
    </location>
</feature>
<dbReference type="AlphaFoldDB" id="A0A1F6GAV7"/>
<keyword evidence="8 19" id="KW-0169">Cobalamin biosynthesis</keyword>
<protein>
    <recommendedName>
        <fullName evidence="6 19">Adenosylcobinamide-GDP ribazoletransferase</fullName>
        <ecNumber evidence="5 19">2.7.8.26</ecNumber>
    </recommendedName>
    <alternativeName>
        <fullName evidence="16 19">Cobalamin synthase</fullName>
    </alternativeName>
    <alternativeName>
        <fullName evidence="15 19">Cobalamin-5'-phosphate synthase</fullName>
    </alternativeName>
</protein>
<evidence type="ECO:0000256" key="16">
    <source>
        <dbReference type="ARBA" id="ARBA00032853"/>
    </source>
</evidence>
<evidence type="ECO:0000256" key="5">
    <source>
        <dbReference type="ARBA" id="ARBA00013200"/>
    </source>
</evidence>
<name>A0A1F6GAV7_9PROT</name>
<evidence type="ECO:0000256" key="4">
    <source>
        <dbReference type="ARBA" id="ARBA00010561"/>
    </source>
</evidence>
<evidence type="ECO:0000256" key="3">
    <source>
        <dbReference type="ARBA" id="ARBA00004663"/>
    </source>
</evidence>
<evidence type="ECO:0000256" key="7">
    <source>
        <dbReference type="ARBA" id="ARBA00022475"/>
    </source>
</evidence>
<evidence type="ECO:0000256" key="11">
    <source>
        <dbReference type="ARBA" id="ARBA00022842"/>
    </source>
</evidence>
<evidence type="ECO:0000256" key="17">
    <source>
        <dbReference type="ARBA" id="ARBA00048623"/>
    </source>
</evidence>
<gene>
    <name evidence="19" type="primary">cobS</name>
    <name evidence="20" type="ORF">A2527_08790</name>
</gene>
<dbReference type="InterPro" id="IPR003805">
    <property type="entry name" value="CobS"/>
</dbReference>
<evidence type="ECO:0000256" key="13">
    <source>
        <dbReference type="ARBA" id="ARBA00023136"/>
    </source>
</evidence>
<dbReference type="UniPathway" id="UPA00148">
    <property type="reaction ID" value="UER00238"/>
</dbReference>
<organism evidence="20 21">
    <name type="scientific">Candidatus Lambdaproteobacteria bacterium RIFOXYD2_FULL_50_16</name>
    <dbReference type="NCBI Taxonomy" id="1817772"/>
    <lineage>
        <taxon>Bacteria</taxon>
        <taxon>Pseudomonadati</taxon>
        <taxon>Pseudomonadota</taxon>
        <taxon>Candidatus Lambdaproteobacteria</taxon>
    </lineage>
</organism>
<evidence type="ECO:0000256" key="8">
    <source>
        <dbReference type="ARBA" id="ARBA00022573"/>
    </source>
</evidence>
<comment type="catalytic activity">
    <reaction evidence="18 19">
        <text>alpha-ribazole 5'-phosphate + adenosylcob(III)inamide-GDP = adenosylcob(III)alamin 5'-phosphate + GMP + H(+)</text>
        <dbReference type="Rhea" id="RHEA:23560"/>
        <dbReference type="ChEBI" id="CHEBI:15378"/>
        <dbReference type="ChEBI" id="CHEBI:57918"/>
        <dbReference type="ChEBI" id="CHEBI:58115"/>
        <dbReference type="ChEBI" id="CHEBI:60487"/>
        <dbReference type="ChEBI" id="CHEBI:60493"/>
        <dbReference type="EC" id="2.7.8.26"/>
    </reaction>
</comment>
<reference evidence="20 21" key="1">
    <citation type="journal article" date="2016" name="Nat. Commun.">
        <title>Thousands of microbial genomes shed light on interconnected biogeochemical processes in an aquifer system.</title>
        <authorList>
            <person name="Anantharaman K."/>
            <person name="Brown C.T."/>
            <person name="Hug L.A."/>
            <person name="Sharon I."/>
            <person name="Castelle C.J."/>
            <person name="Probst A.J."/>
            <person name="Thomas B.C."/>
            <person name="Singh A."/>
            <person name="Wilkins M.J."/>
            <person name="Karaoz U."/>
            <person name="Brodie E.L."/>
            <person name="Williams K.H."/>
            <person name="Hubbard S.S."/>
            <person name="Banfield J.F."/>
        </authorList>
    </citation>
    <scope>NUCLEOTIDE SEQUENCE [LARGE SCALE GENOMIC DNA]</scope>
</reference>
<dbReference type="STRING" id="1817772.A2527_08790"/>
<dbReference type="EMBL" id="MFNE01000026">
    <property type="protein sequence ID" value="OGG95258.1"/>
    <property type="molecule type" value="Genomic_DNA"/>
</dbReference>
<comment type="caution">
    <text evidence="20">The sequence shown here is derived from an EMBL/GenBank/DDBJ whole genome shotgun (WGS) entry which is preliminary data.</text>
</comment>
<feature type="transmembrane region" description="Helical" evidence="19">
    <location>
        <begin position="62"/>
        <end position="85"/>
    </location>
</feature>
<dbReference type="GO" id="GO:0009236">
    <property type="term" value="P:cobalamin biosynthetic process"/>
    <property type="evidence" value="ECO:0007669"/>
    <property type="project" value="UniProtKB-UniRule"/>
</dbReference>
<evidence type="ECO:0000256" key="10">
    <source>
        <dbReference type="ARBA" id="ARBA00022692"/>
    </source>
</evidence>
<evidence type="ECO:0000313" key="20">
    <source>
        <dbReference type="EMBL" id="OGG95258.1"/>
    </source>
</evidence>
<sequence length="254" mass="27702">MTSLILAIRTLTRLPIPGEHKGALAQSLPYFPFVGAILAALLLGTGYVWSLTPFFDWYRGQALVYVVLLALLTGGLHLDGLADWADSFGADGDKERALQIMKDPGLGAFGAVALVLYLLLQLELITKLLEMGLGLWLWVLLVLSRGMMVELMCFYPNARGSGLGQAYMESANKTHRLLAQLFALVLVYPFFGAPALSAWGVAFLWTHFFGVLSTKRLGGITGDLIGANGLLIELILLILALMQRPVWAPIWGGW</sequence>
<evidence type="ECO:0000256" key="15">
    <source>
        <dbReference type="ARBA" id="ARBA00032605"/>
    </source>
</evidence>
<dbReference type="HAMAP" id="MF_00719">
    <property type="entry name" value="CobS"/>
    <property type="match status" value="1"/>
</dbReference>
<accession>A0A1F6GAV7</accession>
<comment type="catalytic activity">
    <reaction evidence="17 19">
        <text>alpha-ribazole + adenosylcob(III)inamide-GDP = adenosylcob(III)alamin + GMP + H(+)</text>
        <dbReference type="Rhea" id="RHEA:16049"/>
        <dbReference type="ChEBI" id="CHEBI:10329"/>
        <dbReference type="ChEBI" id="CHEBI:15378"/>
        <dbReference type="ChEBI" id="CHEBI:18408"/>
        <dbReference type="ChEBI" id="CHEBI:58115"/>
        <dbReference type="ChEBI" id="CHEBI:60487"/>
        <dbReference type="EC" id="2.7.8.26"/>
    </reaction>
</comment>
<dbReference type="EC" id="2.7.8.26" evidence="5 19"/>
<evidence type="ECO:0000256" key="9">
    <source>
        <dbReference type="ARBA" id="ARBA00022679"/>
    </source>
</evidence>
<keyword evidence="9 19" id="KW-0808">Transferase</keyword>